<comment type="caution">
    <text evidence="8">The sequence shown here is derived from an EMBL/GenBank/DDBJ whole genome shotgun (WGS) entry which is preliminary data.</text>
</comment>
<dbReference type="Pfam" id="PF05602">
    <property type="entry name" value="CLPTM1"/>
    <property type="match status" value="1"/>
</dbReference>
<dbReference type="Proteomes" id="UP000244722">
    <property type="component" value="Unassembled WGS sequence"/>
</dbReference>
<evidence type="ECO:0000256" key="5">
    <source>
        <dbReference type="ARBA" id="ARBA00023136"/>
    </source>
</evidence>
<feature type="transmembrane region" description="Helical" evidence="7">
    <location>
        <begin position="344"/>
        <end position="360"/>
    </location>
</feature>
<dbReference type="OrthoDB" id="378564at2759"/>
<protein>
    <submittedName>
        <fullName evidence="8">Cleft lip and palate transmembrane protein 1-domain-containing protein</fullName>
    </submittedName>
</protein>
<keyword evidence="9" id="KW-1185">Reference proteome</keyword>
<keyword evidence="3 7" id="KW-0812">Transmembrane</keyword>
<feature type="region of interest" description="Disordered" evidence="6">
    <location>
        <begin position="592"/>
        <end position="637"/>
    </location>
</feature>
<evidence type="ECO:0000256" key="6">
    <source>
        <dbReference type="SAM" id="MobiDB-lite"/>
    </source>
</evidence>
<feature type="compositionally biased region" description="Basic and acidic residues" evidence="6">
    <location>
        <begin position="602"/>
        <end position="613"/>
    </location>
</feature>
<feature type="transmembrane region" description="Helical" evidence="7">
    <location>
        <begin position="407"/>
        <end position="424"/>
    </location>
</feature>
<feature type="transmembrane region" description="Helical" evidence="7">
    <location>
        <begin position="381"/>
        <end position="401"/>
    </location>
</feature>
<dbReference type="STRING" id="42251.A0A2T6ZUP0"/>
<name>A0A2T6ZUP0_TUBBO</name>
<feature type="transmembrane region" description="Helical" evidence="7">
    <location>
        <begin position="495"/>
        <end position="523"/>
    </location>
</feature>
<accession>A0A2T6ZUP0</accession>
<dbReference type="PANTHER" id="PTHR21347">
    <property type="entry name" value="CLEFT LIP AND PALATE ASSOCIATED TRANSMEMBRANE PROTEIN-RELATED"/>
    <property type="match status" value="1"/>
</dbReference>
<comment type="subcellular location">
    <subcellularLocation>
        <location evidence="1">Membrane</location>
        <topology evidence="1">Multi-pass membrane protein</topology>
    </subcellularLocation>
</comment>
<gene>
    <name evidence="8" type="ORF">B9Z19DRAFT_1192806</name>
</gene>
<sequence length="637" mass="71990">MPAPNPQTARDGEEGSQSVIKSIINGVLMVVAIQTAMKFIIPKTSTPAETAPSSFEGRTPPDYDASEYMSVPEKVFPLWPTEEPVDISVYVSELLAVPPLSSEQMASSLVFNQKNFQADDWSEHRSVTVDIPLSQHVQNNGTLFAHIYVSRSGAAMDPTDPDYDASKAFRIISLLTKYMPKKKIVKTKKLIGGDHHESDEEEEEVPLPDSSGSVVSYFHPNLTLDIVNNADVIDFTTLLPPLRQHVVLEATGARDSTGKNGWYYPIVFVNEFWQLKDHMTELNSTVKSVRMHINVAPTSWWKFQMYSSLDASFKQTASKPGIGGSANTGAELEEFKRVLVETNIFLLGTTFVVSILHTIFEMLAFKNDISHWRNKKDNVGISVRTILANVFMQAVIFLYLLDNSDGTSWMILAGQGFGILLEAWKITRMVNVRIQPVNSFIPYRVIFEDKHKLSNLEKETKEYDEEAFKYLYWVAVPLLLAYAVYSVLYDTHKSWYSFIITTLVGSVYAYGFLMMVPSLYINYRLKSVAHMPRKTMIYKLLNTFIDDLFAFTIKMPTLHRLATLRDDVIYFIALYQAWIYRVDYRRVNEFGQGGADDDEDDDKKGIEANKESESATSVGAEAKTSGADKGRKATKRK</sequence>
<dbReference type="AlphaFoldDB" id="A0A2T6ZUP0"/>
<reference evidence="8 9" key="1">
    <citation type="submission" date="2017-04" db="EMBL/GenBank/DDBJ databases">
        <title>Draft genome sequence of Tuber borchii Vittad., a whitish edible truffle.</title>
        <authorList>
            <consortium name="DOE Joint Genome Institute"/>
            <person name="Murat C."/>
            <person name="Kuo A."/>
            <person name="Barry K.W."/>
            <person name="Clum A."/>
            <person name="Dockter R.B."/>
            <person name="Fauchery L."/>
            <person name="Iotti M."/>
            <person name="Kohler A."/>
            <person name="Labutti K."/>
            <person name="Lindquist E.A."/>
            <person name="Lipzen A."/>
            <person name="Ohm R.A."/>
            <person name="Wang M."/>
            <person name="Grigoriev I.V."/>
            <person name="Zambonelli A."/>
            <person name="Martin F.M."/>
        </authorList>
    </citation>
    <scope>NUCLEOTIDE SEQUENCE [LARGE SCALE GENOMIC DNA]</scope>
    <source>
        <strain evidence="8 9">Tbo3840</strain>
    </source>
</reference>
<dbReference type="GO" id="GO:0016020">
    <property type="term" value="C:membrane"/>
    <property type="evidence" value="ECO:0007669"/>
    <property type="project" value="UniProtKB-SubCell"/>
</dbReference>
<dbReference type="EMBL" id="NESQ01000098">
    <property type="protein sequence ID" value="PUU79210.1"/>
    <property type="molecule type" value="Genomic_DNA"/>
</dbReference>
<feature type="transmembrane region" description="Helical" evidence="7">
    <location>
        <begin position="470"/>
        <end position="489"/>
    </location>
</feature>
<evidence type="ECO:0000256" key="1">
    <source>
        <dbReference type="ARBA" id="ARBA00004141"/>
    </source>
</evidence>
<comment type="similarity">
    <text evidence="2">Belongs to the CLPTM1 family.</text>
</comment>
<dbReference type="GO" id="GO:0012505">
    <property type="term" value="C:endomembrane system"/>
    <property type="evidence" value="ECO:0007669"/>
    <property type="project" value="TreeGrafter"/>
</dbReference>
<evidence type="ECO:0000256" key="4">
    <source>
        <dbReference type="ARBA" id="ARBA00022989"/>
    </source>
</evidence>
<evidence type="ECO:0000256" key="7">
    <source>
        <dbReference type="SAM" id="Phobius"/>
    </source>
</evidence>
<keyword evidence="5 7" id="KW-0472">Membrane</keyword>
<proteinExistence type="inferred from homology"/>
<organism evidence="8 9">
    <name type="scientific">Tuber borchii</name>
    <name type="common">White truffle</name>
    <dbReference type="NCBI Taxonomy" id="42251"/>
    <lineage>
        <taxon>Eukaryota</taxon>
        <taxon>Fungi</taxon>
        <taxon>Dikarya</taxon>
        <taxon>Ascomycota</taxon>
        <taxon>Pezizomycotina</taxon>
        <taxon>Pezizomycetes</taxon>
        <taxon>Pezizales</taxon>
        <taxon>Tuberaceae</taxon>
        <taxon>Tuber</taxon>
    </lineage>
</organism>
<evidence type="ECO:0000313" key="9">
    <source>
        <dbReference type="Proteomes" id="UP000244722"/>
    </source>
</evidence>
<evidence type="ECO:0000256" key="2">
    <source>
        <dbReference type="ARBA" id="ARBA00009310"/>
    </source>
</evidence>
<evidence type="ECO:0000313" key="8">
    <source>
        <dbReference type="EMBL" id="PUU79210.1"/>
    </source>
</evidence>
<dbReference type="InterPro" id="IPR008429">
    <property type="entry name" value="CLPTM1"/>
</dbReference>
<dbReference type="PANTHER" id="PTHR21347:SF0">
    <property type="entry name" value="LIPID SCRAMBLASE CLPTM1L"/>
    <property type="match status" value="1"/>
</dbReference>
<evidence type="ECO:0000256" key="3">
    <source>
        <dbReference type="ARBA" id="ARBA00022692"/>
    </source>
</evidence>
<keyword evidence="4 7" id="KW-1133">Transmembrane helix</keyword>